<keyword evidence="4" id="KW-1185">Reference proteome</keyword>
<feature type="region of interest" description="Disordered" evidence="1">
    <location>
        <begin position="1"/>
        <end position="73"/>
    </location>
</feature>
<sequence>MDRGRWTTVSAASSARDEAWSHEPGTQEDSSRASLISIASLPSENSEAGQGRTENFEDRSYPEANSATTQENSQRTSFSMFRKLSLWTSATLLLSMLSIIVTMAYLGFLWSFPNGTLHNRAWLNIVLSERALISITISAVVLRTAVSVQAIVATSMLASIILERRGVTMYSFAAVSPLRTVNNGPLSLLLPLSSMLSAAGFWGGVVSLLYCTTLILQFTSTILLVDVKTGTLTGGEALNATRTGMSFQNINQTAARIEKPRLYSAEPINSFPAFAQSHEDYDIGDYTTTGDATDAVVDTGLTLRAFLPLASEDQRGSISTFSGTATVVDSRVMCVRPRMHAGHSIALVARALGGSGGGFLDRWFLSGAISVDPDVTPPGLILAHEPVTLAPSLTGGHERPWVSFYYDDSVRNGSFYIEPEDPTANIMFGQSATEWNVVLSDMAEGPRLLSSLDPRYPQIVGSTTADIFNVSSNQTGGEATRYEPAYYLRGDKIPLMTGRAYQLMNITPAASYPTFVSPTGDGLAEDGHGILYHVHPELPELRGRAKQLVVKQENEWLVFTVPTIPGWRIATTLCFDTFVSFDANVSLRTPKVIKEPSLTTWNATAQQFGITHVRQQLDEDGPIDGAVVAANSHPTVLETTPEQLRGQISVAYERSKTQGLDHILSPAQGFIQKALGNFRASGTIFCTDCKLNILTGPGSANYLPGNNPLDADHMLYFQNNSQLHNQIFQDIIQSTHSPVRALQAHYTILARQAYYDMLPYFDITDTPMISLFTSVPFPRSPRGLIVVGVALFIHIALLVFVTVVFLTKTTVSRLGDNAWQTLAQTRSDDVDKVCAAASMSKDEDVEEWLASRGMGKGLFRLGWTGERPNETVGLKRD</sequence>
<feature type="transmembrane region" description="Helical" evidence="2">
    <location>
        <begin position="188"/>
        <end position="210"/>
    </location>
</feature>
<dbReference type="Proteomes" id="UP000295083">
    <property type="component" value="Unassembled WGS sequence"/>
</dbReference>
<name>A0A4R8PZJ9_9PEZI</name>
<protein>
    <submittedName>
        <fullName evidence="3">Uncharacterized protein</fullName>
    </submittedName>
</protein>
<evidence type="ECO:0000256" key="1">
    <source>
        <dbReference type="SAM" id="MobiDB-lite"/>
    </source>
</evidence>
<feature type="transmembrane region" description="Helical" evidence="2">
    <location>
        <begin position="132"/>
        <end position="162"/>
    </location>
</feature>
<keyword evidence="2" id="KW-1133">Transmembrane helix</keyword>
<evidence type="ECO:0000313" key="3">
    <source>
        <dbReference type="EMBL" id="TDZ29776.1"/>
    </source>
</evidence>
<evidence type="ECO:0000256" key="2">
    <source>
        <dbReference type="SAM" id="Phobius"/>
    </source>
</evidence>
<accession>A0A4R8PZJ9</accession>
<keyword evidence="2" id="KW-0472">Membrane</keyword>
<organism evidence="3 4">
    <name type="scientific">Colletotrichum spinosum</name>
    <dbReference type="NCBI Taxonomy" id="1347390"/>
    <lineage>
        <taxon>Eukaryota</taxon>
        <taxon>Fungi</taxon>
        <taxon>Dikarya</taxon>
        <taxon>Ascomycota</taxon>
        <taxon>Pezizomycotina</taxon>
        <taxon>Sordariomycetes</taxon>
        <taxon>Hypocreomycetidae</taxon>
        <taxon>Glomerellales</taxon>
        <taxon>Glomerellaceae</taxon>
        <taxon>Colletotrichum</taxon>
        <taxon>Colletotrichum orbiculare species complex</taxon>
    </lineage>
</organism>
<gene>
    <name evidence="3" type="ORF">C8035_v004207</name>
</gene>
<dbReference type="AlphaFoldDB" id="A0A4R8PZJ9"/>
<feature type="transmembrane region" description="Helical" evidence="2">
    <location>
        <begin position="783"/>
        <end position="806"/>
    </location>
</feature>
<dbReference type="EMBL" id="QAPG01000176">
    <property type="protein sequence ID" value="TDZ29776.1"/>
    <property type="molecule type" value="Genomic_DNA"/>
</dbReference>
<comment type="caution">
    <text evidence="3">The sequence shown here is derived from an EMBL/GenBank/DDBJ whole genome shotgun (WGS) entry which is preliminary data.</text>
</comment>
<feature type="compositionally biased region" description="Polar residues" evidence="1">
    <location>
        <begin position="63"/>
        <end position="73"/>
    </location>
</feature>
<reference evidence="3 4" key="1">
    <citation type="submission" date="2018-11" db="EMBL/GenBank/DDBJ databases">
        <title>Genome sequence and assembly of Colletotrichum spinosum.</title>
        <authorList>
            <person name="Gan P."/>
            <person name="Shirasu K."/>
        </authorList>
    </citation>
    <scope>NUCLEOTIDE SEQUENCE [LARGE SCALE GENOMIC DNA]</scope>
    <source>
        <strain evidence="3 4">CBS 515.97</strain>
    </source>
</reference>
<evidence type="ECO:0000313" key="4">
    <source>
        <dbReference type="Proteomes" id="UP000295083"/>
    </source>
</evidence>
<proteinExistence type="predicted"/>
<keyword evidence="2" id="KW-0812">Transmembrane</keyword>
<feature type="compositionally biased region" description="Low complexity" evidence="1">
    <location>
        <begin position="32"/>
        <end position="43"/>
    </location>
</feature>
<feature type="transmembrane region" description="Helical" evidence="2">
    <location>
        <begin position="84"/>
        <end position="112"/>
    </location>
</feature>